<name>F0UMB5_AJEC8</name>
<reference evidence="2" key="1">
    <citation type="submission" date="2008-07" db="EMBL/GenBank/DDBJ databases">
        <title>Annotation of Ajellomyces capsulatus strain H88.</title>
        <authorList>
            <person name="Champion M."/>
            <person name="Cuomo C."/>
            <person name="Ma L.-J."/>
            <person name="Henn M.R."/>
            <person name="Sil A."/>
            <person name="Goldman B."/>
            <person name="Young S.K."/>
            <person name="Kodira C.D."/>
            <person name="Zeng Q."/>
            <person name="Koehrsen M."/>
            <person name="Alvarado L."/>
            <person name="Berlin A."/>
            <person name="Borenstein D."/>
            <person name="Chen Z."/>
            <person name="Engels R."/>
            <person name="Freedman E."/>
            <person name="Gellesch M."/>
            <person name="Goldberg J."/>
            <person name="Griggs A."/>
            <person name="Gujja S."/>
            <person name="Heiman D."/>
            <person name="Hepburn T."/>
            <person name="Howarth C."/>
            <person name="Jen D."/>
            <person name="Larson L."/>
            <person name="Lewis B."/>
            <person name="Mehta T."/>
            <person name="Park D."/>
            <person name="Pearson M."/>
            <person name="Roberts A."/>
            <person name="Saif S."/>
            <person name="Shea T."/>
            <person name="Shenoy N."/>
            <person name="Sisk P."/>
            <person name="Stolte C."/>
            <person name="Sykes S."/>
            <person name="Walk T."/>
            <person name="White J."/>
            <person name="Yandava C."/>
            <person name="Klein B."/>
            <person name="McEwen J.G."/>
            <person name="Puccia R."/>
            <person name="Goldman G.H."/>
            <person name="Felipe M.S."/>
            <person name="Nino-Vega G."/>
            <person name="San-Blas G."/>
            <person name="Taylor J."/>
            <person name="Mendoza L."/>
            <person name="Galagan J."/>
            <person name="Nusbaum C."/>
            <person name="Birren B."/>
        </authorList>
    </citation>
    <scope>NUCLEOTIDE SEQUENCE [LARGE SCALE GENOMIC DNA]</scope>
    <source>
        <strain evidence="2">H88</strain>
    </source>
</reference>
<dbReference type="EMBL" id="DS990640">
    <property type="protein sequence ID" value="EGC48107.1"/>
    <property type="molecule type" value="Genomic_DNA"/>
</dbReference>
<proteinExistence type="predicted"/>
<gene>
    <name evidence="1" type="ORF">HCEG_07322</name>
</gene>
<dbReference type="Proteomes" id="UP000008142">
    <property type="component" value="Unassembled WGS sequence"/>
</dbReference>
<protein>
    <submittedName>
        <fullName evidence="1">Predicted protein</fullName>
    </submittedName>
</protein>
<evidence type="ECO:0000313" key="1">
    <source>
        <dbReference type="EMBL" id="EGC48107.1"/>
    </source>
</evidence>
<dbReference type="AlphaFoldDB" id="F0UMB5"/>
<evidence type="ECO:0000313" key="2">
    <source>
        <dbReference type="Proteomes" id="UP000008142"/>
    </source>
</evidence>
<accession>F0UMB5</accession>
<dbReference type="HOGENOM" id="CLU_2941196_0_0_1"/>
<sequence>MSGQLRAAPDTSSAPFVHVRGLHDITGLDPVNSLDLEIPKRWLLYASSSLRFIGSWKHYG</sequence>
<organism evidence="2">
    <name type="scientific">Ajellomyces capsulatus (strain H88)</name>
    <name type="common">Darling's disease fungus</name>
    <name type="synonym">Histoplasma capsulatum</name>
    <dbReference type="NCBI Taxonomy" id="544711"/>
    <lineage>
        <taxon>Eukaryota</taxon>
        <taxon>Fungi</taxon>
        <taxon>Dikarya</taxon>
        <taxon>Ascomycota</taxon>
        <taxon>Pezizomycotina</taxon>
        <taxon>Eurotiomycetes</taxon>
        <taxon>Eurotiomycetidae</taxon>
        <taxon>Onygenales</taxon>
        <taxon>Ajellomycetaceae</taxon>
        <taxon>Histoplasma</taxon>
    </lineage>
</organism>